<dbReference type="AlphaFoldDB" id="A0A9W8ANB1"/>
<organism evidence="1 2">
    <name type="scientific">Dispira parvispora</name>
    <dbReference type="NCBI Taxonomy" id="1520584"/>
    <lineage>
        <taxon>Eukaryota</taxon>
        <taxon>Fungi</taxon>
        <taxon>Fungi incertae sedis</taxon>
        <taxon>Zoopagomycota</taxon>
        <taxon>Kickxellomycotina</taxon>
        <taxon>Dimargaritomycetes</taxon>
        <taxon>Dimargaritales</taxon>
        <taxon>Dimargaritaceae</taxon>
        <taxon>Dispira</taxon>
    </lineage>
</organism>
<evidence type="ECO:0000313" key="2">
    <source>
        <dbReference type="Proteomes" id="UP001150925"/>
    </source>
</evidence>
<dbReference type="EMBL" id="JANBPY010001744">
    <property type="protein sequence ID" value="KAJ1958852.1"/>
    <property type="molecule type" value="Genomic_DNA"/>
</dbReference>
<gene>
    <name evidence="1" type="ORF">IWQ62_004838</name>
</gene>
<keyword evidence="2" id="KW-1185">Reference proteome</keyword>
<protein>
    <submittedName>
        <fullName evidence="1">Uncharacterized protein</fullName>
    </submittedName>
</protein>
<dbReference type="Proteomes" id="UP001150925">
    <property type="component" value="Unassembled WGS sequence"/>
</dbReference>
<evidence type="ECO:0000313" key="1">
    <source>
        <dbReference type="EMBL" id="KAJ1958852.1"/>
    </source>
</evidence>
<sequence length="319" mass="37782">MKEEDITDFRLSPDSFQKPVEKSESKKSWVSKWLQSRVRQQVDSKTTEELKQLRSKATDSLKWFKHFFSGLLKGCKELDKESYTVLKELEEEPGKTVAYGNELLKNITEKWENEKEKHKPKKITLKTREYSILKDEDLFVWFPLLHARKHGSPRFVANLLSYIKRNLIGKRDPVNNGNTYTSSDVDNSDLFYGVIIPQVLSAYIFDDDIDKAKEFLELTQEHSYHLYDDDEDQEHWPARYIQYLGNLDKVKRLKLNYCCNCPWIPHSQTIKEFLDIYQSIHDFRYDRVPGKLILNLKLTQPDYWKQSGLLHKLQGYDGM</sequence>
<accession>A0A9W8ANB1</accession>
<comment type="caution">
    <text evidence="1">The sequence shown here is derived from an EMBL/GenBank/DDBJ whole genome shotgun (WGS) entry which is preliminary data.</text>
</comment>
<proteinExistence type="predicted"/>
<reference evidence="1" key="1">
    <citation type="submission" date="2022-07" db="EMBL/GenBank/DDBJ databases">
        <title>Phylogenomic reconstructions and comparative analyses of Kickxellomycotina fungi.</title>
        <authorList>
            <person name="Reynolds N.K."/>
            <person name="Stajich J.E."/>
            <person name="Barry K."/>
            <person name="Grigoriev I.V."/>
            <person name="Crous P."/>
            <person name="Smith M.E."/>
        </authorList>
    </citation>
    <scope>NUCLEOTIDE SEQUENCE</scope>
    <source>
        <strain evidence="1">RSA 1196</strain>
    </source>
</reference>
<name>A0A9W8ANB1_9FUNG</name>